<accession>A0AA37WQD3</accession>
<sequence length="137" mass="14831">MTNFESTLDGLTQTPTRVIDAAGMVMVVGVSSLNPTLDGFANDLFAGCGTAAILHAFVRSLRSGAQTMRARRKDHDRRIVTAVAAQPRLELPRKRFDRIANAIIGAGPCNRDEASQMRRKIAMAIHSDREPAAEAAQ</sequence>
<proteinExistence type="predicted"/>
<protein>
    <submittedName>
        <fullName evidence="1">Uncharacterized protein</fullName>
    </submittedName>
</protein>
<dbReference type="EMBL" id="BSPL01000013">
    <property type="protein sequence ID" value="GLS69940.1"/>
    <property type="molecule type" value="Genomic_DNA"/>
</dbReference>
<evidence type="ECO:0000313" key="2">
    <source>
        <dbReference type="Proteomes" id="UP001157440"/>
    </source>
</evidence>
<evidence type="ECO:0000313" key="1">
    <source>
        <dbReference type="EMBL" id="GLS69940.1"/>
    </source>
</evidence>
<dbReference type="RefSeq" id="WP_238197250.1">
    <property type="nucleotide sequence ID" value="NZ_BPQZ01000017.1"/>
</dbReference>
<comment type="caution">
    <text evidence="1">The sequence shown here is derived from an EMBL/GenBank/DDBJ whole genome shotgun (WGS) entry which is preliminary data.</text>
</comment>
<gene>
    <name evidence="1" type="ORF">GCM10007890_19530</name>
</gene>
<keyword evidence="2" id="KW-1185">Reference proteome</keyword>
<dbReference type="Proteomes" id="UP001157440">
    <property type="component" value="Unassembled WGS sequence"/>
</dbReference>
<organism evidence="1 2">
    <name type="scientific">Methylobacterium tardum</name>
    <dbReference type="NCBI Taxonomy" id="374432"/>
    <lineage>
        <taxon>Bacteria</taxon>
        <taxon>Pseudomonadati</taxon>
        <taxon>Pseudomonadota</taxon>
        <taxon>Alphaproteobacteria</taxon>
        <taxon>Hyphomicrobiales</taxon>
        <taxon>Methylobacteriaceae</taxon>
        <taxon>Methylobacterium</taxon>
    </lineage>
</organism>
<dbReference type="AlphaFoldDB" id="A0AA37WQD3"/>
<reference evidence="2" key="1">
    <citation type="journal article" date="2019" name="Int. J. Syst. Evol. Microbiol.">
        <title>The Global Catalogue of Microorganisms (GCM) 10K type strain sequencing project: providing services to taxonomists for standard genome sequencing and annotation.</title>
        <authorList>
            <consortium name="The Broad Institute Genomics Platform"/>
            <consortium name="The Broad Institute Genome Sequencing Center for Infectious Disease"/>
            <person name="Wu L."/>
            <person name="Ma J."/>
        </authorList>
    </citation>
    <scope>NUCLEOTIDE SEQUENCE [LARGE SCALE GENOMIC DNA]</scope>
    <source>
        <strain evidence="2">NBRC 103632</strain>
    </source>
</reference>
<name>A0AA37WQD3_9HYPH</name>